<sequence length="108" mass="12487">MGKKFIICEIEPNGEGWRPVHDDSSDAATWIDSRHVIDGDRLREATPLAGDRYFCPKVGWTIAPMNSPITALILDPPKPEGDEWQYLCPTRRDWENPDKWEDFKDDED</sequence>
<reference evidence="1" key="1">
    <citation type="submission" date="2020-03" db="EMBL/GenBank/DDBJ databases">
        <title>The deep terrestrial virosphere.</title>
        <authorList>
            <person name="Holmfeldt K."/>
            <person name="Nilsson E."/>
            <person name="Simone D."/>
            <person name="Lopez-Fernandez M."/>
            <person name="Wu X."/>
            <person name="de Brujin I."/>
            <person name="Lundin D."/>
            <person name="Andersson A."/>
            <person name="Bertilsson S."/>
            <person name="Dopson M."/>
        </authorList>
    </citation>
    <scope>NUCLEOTIDE SEQUENCE</scope>
    <source>
        <strain evidence="1">TM448A03147</strain>
    </source>
</reference>
<accession>A0A6H1ZZU9</accession>
<gene>
    <name evidence="1" type="ORF">TM448A03147_0005</name>
</gene>
<dbReference type="AlphaFoldDB" id="A0A6H1ZZU9"/>
<name>A0A6H1ZZU9_9ZZZZ</name>
<organism evidence="1">
    <name type="scientific">viral metagenome</name>
    <dbReference type="NCBI Taxonomy" id="1070528"/>
    <lineage>
        <taxon>unclassified sequences</taxon>
        <taxon>metagenomes</taxon>
        <taxon>organismal metagenomes</taxon>
    </lineage>
</organism>
<protein>
    <submittedName>
        <fullName evidence="1">Uncharacterized protein</fullName>
    </submittedName>
</protein>
<proteinExistence type="predicted"/>
<evidence type="ECO:0000313" key="1">
    <source>
        <dbReference type="EMBL" id="QJA53009.1"/>
    </source>
</evidence>
<dbReference type="EMBL" id="MT144386">
    <property type="protein sequence ID" value="QJA53009.1"/>
    <property type="molecule type" value="Genomic_DNA"/>
</dbReference>